<dbReference type="OMA" id="KWIAALY"/>
<evidence type="ECO:0000313" key="2">
    <source>
        <dbReference type="Ensembl" id="ENSCCRP00000098765.1"/>
    </source>
</evidence>
<dbReference type="Pfam" id="PF00078">
    <property type="entry name" value="RVT_1"/>
    <property type="match status" value="1"/>
</dbReference>
<dbReference type="Proteomes" id="UP001108240">
    <property type="component" value="Unplaced"/>
</dbReference>
<dbReference type="AlphaFoldDB" id="A0A9J7WX23"/>
<evidence type="ECO:0000313" key="3">
    <source>
        <dbReference type="Proteomes" id="UP001108240"/>
    </source>
</evidence>
<sequence>VILALDAEKAFDQIEWCYLFEVLNRFNFGSKFLSLIKLIYKNPTAQILTNRTMSSPFSLHRGTRQGCPLSPLIFASLRGRVKINGKGLDG</sequence>
<accession>A0A9J7WX23</accession>
<dbReference type="Ensembl" id="ENSCCRT00000173081.1">
    <property type="protein sequence ID" value="ENSCCRP00000098765.1"/>
    <property type="gene ID" value="ENSCCRG00000057867.1"/>
</dbReference>
<reference evidence="2" key="1">
    <citation type="submission" date="2025-08" db="UniProtKB">
        <authorList>
            <consortium name="Ensembl"/>
        </authorList>
    </citation>
    <scope>IDENTIFICATION</scope>
</reference>
<keyword evidence="3" id="KW-1185">Reference proteome</keyword>
<dbReference type="InterPro" id="IPR000477">
    <property type="entry name" value="RT_dom"/>
</dbReference>
<dbReference type="PANTHER" id="PTHR31635:SF196">
    <property type="entry name" value="REVERSE TRANSCRIPTASE DOMAIN-CONTAINING PROTEIN-RELATED"/>
    <property type="match status" value="1"/>
</dbReference>
<dbReference type="PANTHER" id="PTHR31635">
    <property type="entry name" value="REVERSE TRANSCRIPTASE DOMAIN-CONTAINING PROTEIN-RELATED"/>
    <property type="match status" value="1"/>
</dbReference>
<proteinExistence type="predicted"/>
<dbReference type="InterPro" id="IPR043502">
    <property type="entry name" value="DNA/RNA_pol_sf"/>
</dbReference>
<dbReference type="SUPFAM" id="SSF56672">
    <property type="entry name" value="DNA/RNA polymerases"/>
    <property type="match status" value="1"/>
</dbReference>
<feature type="domain" description="Reverse transcriptase" evidence="1">
    <location>
        <begin position="2"/>
        <end position="75"/>
    </location>
</feature>
<name>A0A9J7WX23_CYPCA</name>
<organism evidence="2 3">
    <name type="scientific">Cyprinus carpio carpio</name>
    <dbReference type="NCBI Taxonomy" id="630221"/>
    <lineage>
        <taxon>Eukaryota</taxon>
        <taxon>Metazoa</taxon>
        <taxon>Chordata</taxon>
        <taxon>Craniata</taxon>
        <taxon>Vertebrata</taxon>
        <taxon>Euteleostomi</taxon>
        <taxon>Actinopterygii</taxon>
        <taxon>Neopterygii</taxon>
        <taxon>Teleostei</taxon>
        <taxon>Ostariophysi</taxon>
        <taxon>Cypriniformes</taxon>
        <taxon>Cyprinidae</taxon>
        <taxon>Cyprininae</taxon>
        <taxon>Cyprinus</taxon>
    </lineage>
</organism>
<protein>
    <recommendedName>
        <fullName evidence="1">Reverse transcriptase domain-containing protein</fullName>
    </recommendedName>
</protein>
<reference evidence="2" key="2">
    <citation type="submission" date="2025-09" db="UniProtKB">
        <authorList>
            <consortium name="Ensembl"/>
        </authorList>
    </citation>
    <scope>IDENTIFICATION</scope>
</reference>
<dbReference type="GeneTree" id="ENSGT00940000163630"/>
<evidence type="ECO:0000259" key="1">
    <source>
        <dbReference type="Pfam" id="PF00078"/>
    </source>
</evidence>